<dbReference type="AlphaFoldDB" id="A0A923KX74"/>
<dbReference type="CDD" id="cd01948">
    <property type="entry name" value="EAL"/>
    <property type="match status" value="1"/>
</dbReference>
<comment type="caution">
    <text evidence="3">The sequence shown here is derived from an EMBL/GenBank/DDBJ whole genome shotgun (WGS) entry which is preliminary data.</text>
</comment>
<dbReference type="GO" id="GO:0071111">
    <property type="term" value="F:cyclic-guanylate-specific phosphodiesterase activity"/>
    <property type="evidence" value="ECO:0007669"/>
    <property type="project" value="InterPro"/>
</dbReference>
<dbReference type="InterPro" id="IPR043128">
    <property type="entry name" value="Rev_trsase/Diguanyl_cyclase"/>
</dbReference>
<evidence type="ECO:0000259" key="1">
    <source>
        <dbReference type="PROSITE" id="PS50883"/>
    </source>
</evidence>
<keyword evidence="4" id="KW-1185">Reference proteome</keyword>
<evidence type="ECO:0000313" key="4">
    <source>
        <dbReference type="Proteomes" id="UP000659630"/>
    </source>
</evidence>
<accession>A0A923KX74</accession>
<reference evidence="3" key="1">
    <citation type="submission" date="2020-08" db="EMBL/GenBank/DDBJ databases">
        <title>Genome public.</title>
        <authorList>
            <person name="Liu C."/>
            <person name="Sun Q."/>
        </authorList>
    </citation>
    <scope>NUCLEOTIDE SEQUENCE</scope>
    <source>
        <strain evidence="3">BX8</strain>
    </source>
</reference>
<dbReference type="SMART" id="SM00267">
    <property type="entry name" value="GGDEF"/>
    <property type="match status" value="1"/>
</dbReference>
<evidence type="ECO:0000259" key="2">
    <source>
        <dbReference type="PROSITE" id="PS50887"/>
    </source>
</evidence>
<dbReference type="Gene3D" id="3.30.450.20">
    <property type="entry name" value="PAS domain"/>
    <property type="match status" value="1"/>
</dbReference>
<dbReference type="SUPFAM" id="SSF55785">
    <property type="entry name" value="PYP-like sensor domain (PAS domain)"/>
    <property type="match status" value="1"/>
</dbReference>
<dbReference type="Pfam" id="PF00990">
    <property type="entry name" value="GGDEF"/>
    <property type="match status" value="1"/>
</dbReference>
<dbReference type="InterPro" id="IPR001633">
    <property type="entry name" value="EAL_dom"/>
</dbReference>
<evidence type="ECO:0000313" key="3">
    <source>
        <dbReference type="EMBL" id="MBC5580164.1"/>
    </source>
</evidence>
<feature type="domain" description="EAL" evidence="1">
    <location>
        <begin position="312"/>
        <end position="573"/>
    </location>
</feature>
<dbReference type="InterPro" id="IPR029787">
    <property type="entry name" value="Nucleotide_cyclase"/>
</dbReference>
<dbReference type="InterPro" id="IPR050706">
    <property type="entry name" value="Cyclic-di-GMP_PDE-like"/>
</dbReference>
<dbReference type="PANTHER" id="PTHR33121:SF79">
    <property type="entry name" value="CYCLIC DI-GMP PHOSPHODIESTERASE PDED-RELATED"/>
    <property type="match status" value="1"/>
</dbReference>
<dbReference type="SUPFAM" id="SSF55073">
    <property type="entry name" value="Nucleotide cyclase"/>
    <property type="match status" value="1"/>
</dbReference>
<dbReference type="RefSeq" id="WP_186886534.1">
    <property type="nucleotide sequence ID" value="NZ_JACONZ010000001.1"/>
</dbReference>
<dbReference type="EMBL" id="JACONZ010000001">
    <property type="protein sequence ID" value="MBC5580164.1"/>
    <property type="molecule type" value="Genomic_DNA"/>
</dbReference>
<dbReference type="Pfam" id="PF08447">
    <property type="entry name" value="PAS_3"/>
    <property type="match status" value="1"/>
</dbReference>
<dbReference type="SUPFAM" id="SSF141868">
    <property type="entry name" value="EAL domain-like"/>
    <property type="match status" value="1"/>
</dbReference>
<proteinExistence type="predicted"/>
<dbReference type="InterPro" id="IPR013655">
    <property type="entry name" value="PAS_fold_3"/>
</dbReference>
<gene>
    <name evidence="3" type="ORF">H8S23_01450</name>
</gene>
<dbReference type="NCBIfam" id="TIGR00254">
    <property type="entry name" value="GGDEF"/>
    <property type="match status" value="1"/>
</dbReference>
<dbReference type="InterPro" id="IPR000160">
    <property type="entry name" value="GGDEF_dom"/>
</dbReference>
<name>A0A923KX74_9FIRM</name>
<dbReference type="InterPro" id="IPR035965">
    <property type="entry name" value="PAS-like_dom_sf"/>
</dbReference>
<dbReference type="Gene3D" id="3.30.70.270">
    <property type="match status" value="1"/>
</dbReference>
<dbReference type="CDD" id="cd01949">
    <property type="entry name" value="GGDEF"/>
    <property type="match status" value="1"/>
</dbReference>
<dbReference type="Pfam" id="PF00563">
    <property type="entry name" value="EAL"/>
    <property type="match status" value="1"/>
</dbReference>
<dbReference type="SMART" id="SM00052">
    <property type="entry name" value="EAL"/>
    <property type="match status" value="1"/>
</dbReference>
<dbReference type="PROSITE" id="PS50883">
    <property type="entry name" value="EAL"/>
    <property type="match status" value="1"/>
</dbReference>
<dbReference type="PANTHER" id="PTHR33121">
    <property type="entry name" value="CYCLIC DI-GMP PHOSPHODIESTERASE PDEF"/>
    <property type="match status" value="1"/>
</dbReference>
<feature type="domain" description="GGDEF" evidence="2">
    <location>
        <begin position="171"/>
        <end position="303"/>
    </location>
</feature>
<dbReference type="Proteomes" id="UP000659630">
    <property type="component" value="Unassembled WGS sequence"/>
</dbReference>
<dbReference type="InterPro" id="IPR035919">
    <property type="entry name" value="EAL_sf"/>
</dbReference>
<protein>
    <submittedName>
        <fullName evidence="3">GGDEF and EAL domain-containing protein</fullName>
    </submittedName>
</protein>
<dbReference type="PROSITE" id="PS50887">
    <property type="entry name" value="GGDEF"/>
    <property type="match status" value="1"/>
</dbReference>
<sequence>MSREIESARQIAQAAARFAYDESLLYDALVGSTDEYVYVCNLHTNTIRYPARMIEEFALPGEVIHDPVPKWKPIIHPQDWQRFYEANTEPYDYSRVNYHIVEYRAQNRRGQWVWLQCRGIRLCDASGEPALFAGYISDMGRRNKVDQQTGLYNQVEFEYQTQTLLREAEDAPFGLLVLGMDNFRQINERYDRQFGDQVLRAVTQKLLSSLPGNASLYRLSGDQYGLLVGHCGAAEIAALYEKLQRQLDHQQELDGKKYYCTVSAGCALCPQDALGYEELYRRAECAYDYAKKHGKNRLCFFSQEVLDDSERSSELILRLQESVEHGCAGFTLLYQPQVRAQTGELHGVEALLRWNCPEFPGIGPAEFIPVLENCGLIRRVGKWAMHEAVLQAHRLQQVFPGLSMSVNVSYKQLVDLDGGVEENLLDFVRRELEAFPLGDGRLIIELTESCVIDRLEETAQLMERFHQLGVGVAVDDFGTGYTALGILKQMPVDVVKVDRSFVQSQNRSEFDEVFLKFISLLCHQVGAEVCQEGVEDEDEYRLVLAAQADYIQGFWFGRPMTVGQLIERFEKKQ</sequence>
<organism evidence="3 4">
    <name type="scientific">Anaerofilum hominis</name>
    <dbReference type="NCBI Taxonomy" id="2763016"/>
    <lineage>
        <taxon>Bacteria</taxon>
        <taxon>Bacillati</taxon>
        <taxon>Bacillota</taxon>
        <taxon>Clostridia</taxon>
        <taxon>Eubacteriales</taxon>
        <taxon>Oscillospiraceae</taxon>
        <taxon>Anaerofilum</taxon>
    </lineage>
</organism>
<dbReference type="Gene3D" id="3.20.20.450">
    <property type="entry name" value="EAL domain"/>
    <property type="match status" value="1"/>
</dbReference>